<evidence type="ECO:0000256" key="1">
    <source>
        <dbReference type="ARBA" id="ARBA00006484"/>
    </source>
</evidence>
<dbReference type="PRINTS" id="PR00081">
    <property type="entry name" value="GDHRDH"/>
</dbReference>
<organism evidence="4">
    <name type="scientific">Cyanothece sp. (strain PCC 7425 / ATCC 29141)</name>
    <dbReference type="NCBI Taxonomy" id="395961"/>
    <lineage>
        <taxon>Bacteria</taxon>
        <taxon>Bacillati</taxon>
        <taxon>Cyanobacteriota</taxon>
        <taxon>Cyanophyceae</taxon>
        <taxon>Gomontiellales</taxon>
        <taxon>Cyanothecaceae</taxon>
        <taxon>Cyanothece</taxon>
    </lineage>
</organism>
<dbReference type="eggNOG" id="COG0300">
    <property type="taxonomic scope" value="Bacteria"/>
</dbReference>
<gene>
    <name evidence="4" type="ordered locus">Cyan7425_0002</name>
</gene>
<dbReference type="Gene3D" id="3.40.50.720">
    <property type="entry name" value="NAD(P)-binding Rossmann-like Domain"/>
    <property type="match status" value="1"/>
</dbReference>
<reference evidence="4" key="1">
    <citation type="submission" date="2009-01" db="EMBL/GenBank/DDBJ databases">
        <title>Complete sequence of plasmid2 Cyanothece sp. PCC 7425.</title>
        <authorList>
            <consortium name="US DOE Joint Genome Institute"/>
            <person name="Lucas S."/>
            <person name="Copeland A."/>
            <person name="Lapidus A."/>
            <person name="Glavina del Rio T."/>
            <person name="Dalin E."/>
            <person name="Tice H."/>
            <person name="Bruce D."/>
            <person name="Goodwin L."/>
            <person name="Pitluck S."/>
            <person name="Sims D."/>
            <person name="Meineke L."/>
            <person name="Brettin T."/>
            <person name="Detter J.C."/>
            <person name="Han C."/>
            <person name="Larimer F."/>
            <person name="Land M."/>
            <person name="Hauser L."/>
            <person name="Kyrpides N."/>
            <person name="Ovchinnikova G."/>
            <person name="Liberton M."/>
            <person name="Stoeckel J."/>
            <person name="Banerjee A."/>
            <person name="Singh A."/>
            <person name="Page L."/>
            <person name="Sato H."/>
            <person name="Zhao L."/>
            <person name="Sherman L."/>
            <person name="Pakrasi H."/>
            <person name="Richardson P."/>
        </authorList>
    </citation>
    <scope>NUCLEOTIDE SEQUENCE</scope>
    <source>
        <strain evidence="4">PCC 7425</strain>
        <plasmid evidence="4">pP742502</plasmid>
    </source>
</reference>
<dbReference type="OrthoDB" id="9803333at2"/>
<comment type="similarity">
    <text evidence="1 3">Belongs to the short-chain dehydrogenases/reductases (SDR) family.</text>
</comment>
<evidence type="ECO:0000256" key="2">
    <source>
        <dbReference type="ARBA" id="ARBA00023002"/>
    </source>
</evidence>
<evidence type="ECO:0000313" key="4">
    <source>
        <dbReference type="EMBL" id="ACL47721.1"/>
    </source>
</evidence>
<keyword evidence="4" id="KW-0614">Plasmid</keyword>
<dbReference type="SUPFAM" id="SSF51735">
    <property type="entry name" value="NAD(P)-binding Rossmann-fold domains"/>
    <property type="match status" value="1"/>
</dbReference>
<keyword evidence="2" id="KW-0560">Oxidoreductase</keyword>
<dbReference type="HOGENOM" id="CLU_010194_2_1_3"/>
<geneLocation type="plasmid" evidence="4">
    <name>pP742502</name>
</geneLocation>
<evidence type="ECO:0000256" key="3">
    <source>
        <dbReference type="RuleBase" id="RU000363"/>
    </source>
</evidence>
<dbReference type="PRINTS" id="PR00080">
    <property type="entry name" value="SDRFAMILY"/>
</dbReference>
<name>B8HZ73_CYAP4</name>
<sequence>MRILFFPFLSFSDTQLQRHLRGKTVLITGASYGIGECLVTRLAGTQAELLLVARTKDKLVELKQRVESQGGHAEIFPCDLRNAVEVQALINTLQQRPGGIDIFVSNAGKSIRRSIFDSLDRYHDFTRTMYLNYFAPVQLMLGLIPALVARRGQVINISAVNVLLIPTPQWSAYQASKTAFDQWFRCVSPELNAQNVRTTSIYLPLVRTRMIEPTLMYRHLPAMQPQQVAQLICQAMLSRRSTYAPWWLLIGQLGSVLFRSLWEIGLNYYCKHK</sequence>
<dbReference type="CDD" id="cd05233">
    <property type="entry name" value="SDR_c"/>
    <property type="match status" value="1"/>
</dbReference>
<dbReference type="Pfam" id="PF00106">
    <property type="entry name" value="adh_short"/>
    <property type="match status" value="1"/>
</dbReference>
<accession>B8HZ73</accession>
<dbReference type="KEGG" id="cyn:Cyan7425_0002"/>
<proteinExistence type="inferred from homology"/>
<protein>
    <submittedName>
        <fullName evidence="4">Short-chain dehydrogenase/reductase SDR</fullName>
    </submittedName>
</protein>
<dbReference type="GO" id="GO:0016491">
    <property type="term" value="F:oxidoreductase activity"/>
    <property type="evidence" value="ECO:0007669"/>
    <property type="project" value="UniProtKB-KW"/>
</dbReference>
<dbReference type="GO" id="GO:0016020">
    <property type="term" value="C:membrane"/>
    <property type="evidence" value="ECO:0007669"/>
    <property type="project" value="TreeGrafter"/>
</dbReference>
<dbReference type="InterPro" id="IPR036291">
    <property type="entry name" value="NAD(P)-bd_dom_sf"/>
</dbReference>
<dbReference type="InterPro" id="IPR002347">
    <property type="entry name" value="SDR_fam"/>
</dbReference>
<dbReference type="PANTHER" id="PTHR44196">
    <property type="entry name" value="DEHYDROGENASE/REDUCTASE SDR FAMILY MEMBER 7B"/>
    <property type="match status" value="1"/>
</dbReference>
<dbReference type="AlphaFoldDB" id="B8HZ73"/>
<dbReference type="EMBL" id="CP001346">
    <property type="protein sequence ID" value="ACL47721.1"/>
    <property type="molecule type" value="Genomic_DNA"/>
</dbReference>
<dbReference type="PANTHER" id="PTHR44196:SF1">
    <property type="entry name" value="DEHYDROGENASE_REDUCTASE SDR FAMILY MEMBER 7B"/>
    <property type="match status" value="1"/>
</dbReference>